<keyword evidence="10" id="KW-1185">Reference proteome</keyword>
<evidence type="ECO:0000256" key="1">
    <source>
        <dbReference type="ARBA" id="ARBA00004123"/>
    </source>
</evidence>
<feature type="region of interest" description="Disordered" evidence="7">
    <location>
        <begin position="470"/>
        <end position="603"/>
    </location>
</feature>
<feature type="compositionally biased region" description="Polar residues" evidence="7">
    <location>
        <begin position="514"/>
        <end position="531"/>
    </location>
</feature>
<dbReference type="InterPro" id="IPR012337">
    <property type="entry name" value="RNaseH-like_sf"/>
</dbReference>
<sequence>MDIVNPNSKKARRLESKKRKAAAFLALLDDRKETHTASNSSVIILHLSQPDGEMLSEDVLMEMKRIVRERKKQAMTKPKVFLTLEAMIPFRVEPGQEVNEDDIPPLYVMDLQQLLLYGLQGNMASYKPRWCKLLRVGKISSVVLLMLEGVSYNDYLANKGNFPFISQTFTSYTEMVCPRQYMQTLDGELYSVPLSVSQLKKVNIRVPKAIRDSVVAKIAQPVGKAGSERFSRTCLLLSTYQMMLEGYPLPVQTNIGRYRDFVFTKEKYAKVTADSPLYALDCEMCTTTARKNELTRVSVVSETGKVLYDTLVKPANRIINYLTRYSGITKQMLDPVTTTIEDVQRDIRSLLPPDAILCGQSLNGDLIALKMFHPYVIDTSVIFNMSGNRYVKAGLRKLTQFFLGRTIQNSKSGHNSAEDATATLDLVKLKLTKGLEFGDATLSGVYFPDIHTYFMAGENNTSGVVQNVERDASEDTKHKVKTSESPPESDSALDSSNTGKGSESLPSSVSGESRQTAASAHSTTEPNSTSLTQDQNNSLSTSSSSSDSEGDDCNGEVNDPGDETETPLRKKRKMTEPGNSTSDSPDADNSEKDQPGTEASQSNTVTKCKDFLFTSTADLVEQQKQCLFSQDNSVHVSHSFFRLVYDAGRSACMIDRQEVIDKYVKEPVEQIVVTSDTEARKTAKAMVQSKEFVWAHFYEYSDEMEHATQERKQKLMRKLDSRVRSIMKRMKPNTLVAVVMTGRDSDEVPQNMAAFVTIT</sequence>
<keyword evidence="4" id="KW-0378">Hydrolase</keyword>
<dbReference type="InterPro" id="IPR013520">
    <property type="entry name" value="Ribonucl_H"/>
</dbReference>
<evidence type="ECO:0000313" key="10">
    <source>
        <dbReference type="Proteomes" id="UP000678393"/>
    </source>
</evidence>
<comment type="caution">
    <text evidence="9">The sequence shown here is derived from an EMBL/GenBank/DDBJ whole genome shotgun (WGS) entry which is preliminary data.</text>
</comment>
<protein>
    <recommendedName>
        <fullName evidence="8">Exonuclease domain-containing protein</fullName>
    </recommendedName>
</protein>
<dbReference type="PANTHER" id="PTHR12801">
    <property type="entry name" value="RNA EXONUCLEASE REXO1 / RECO3 FAMILY MEMBER-RELATED"/>
    <property type="match status" value="1"/>
</dbReference>
<feature type="compositionally biased region" description="Low complexity" evidence="7">
    <location>
        <begin position="501"/>
        <end position="513"/>
    </location>
</feature>
<dbReference type="EMBL" id="CAJHNH020001735">
    <property type="protein sequence ID" value="CAG5124244.1"/>
    <property type="molecule type" value="Genomic_DNA"/>
</dbReference>
<dbReference type="GO" id="GO:0005634">
    <property type="term" value="C:nucleus"/>
    <property type="evidence" value="ECO:0007669"/>
    <property type="project" value="UniProtKB-SubCell"/>
</dbReference>
<dbReference type="AlphaFoldDB" id="A0A8S3Z448"/>
<dbReference type="InterPro" id="IPR047021">
    <property type="entry name" value="REXO1/3/4-like"/>
</dbReference>
<dbReference type="SMART" id="SM00479">
    <property type="entry name" value="EXOIII"/>
    <property type="match status" value="1"/>
</dbReference>
<dbReference type="Proteomes" id="UP000678393">
    <property type="component" value="Unassembled WGS sequence"/>
</dbReference>
<evidence type="ECO:0000256" key="7">
    <source>
        <dbReference type="SAM" id="MobiDB-lite"/>
    </source>
</evidence>
<organism evidence="9 10">
    <name type="scientific">Candidula unifasciata</name>
    <dbReference type="NCBI Taxonomy" id="100452"/>
    <lineage>
        <taxon>Eukaryota</taxon>
        <taxon>Metazoa</taxon>
        <taxon>Spiralia</taxon>
        <taxon>Lophotrochozoa</taxon>
        <taxon>Mollusca</taxon>
        <taxon>Gastropoda</taxon>
        <taxon>Heterobranchia</taxon>
        <taxon>Euthyneura</taxon>
        <taxon>Panpulmonata</taxon>
        <taxon>Eupulmonata</taxon>
        <taxon>Stylommatophora</taxon>
        <taxon>Helicina</taxon>
        <taxon>Helicoidea</taxon>
        <taxon>Geomitridae</taxon>
        <taxon>Candidula</taxon>
    </lineage>
</organism>
<name>A0A8S3Z448_9EUPU</name>
<dbReference type="Gene3D" id="3.30.420.10">
    <property type="entry name" value="Ribonuclease H-like superfamily/Ribonuclease H"/>
    <property type="match status" value="1"/>
</dbReference>
<keyword evidence="3" id="KW-0540">Nuclease</keyword>
<evidence type="ECO:0000313" key="9">
    <source>
        <dbReference type="EMBL" id="CAG5124244.1"/>
    </source>
</evidence>
<dbReference type="InterPro" id="IPR036397">
    <property type="entry name" value="RNaseH_sf"/>
</dbReference>
<dbReference type="SUPFAM" id="SSF53098">
    <property type="entry name" value="Ribonuclease H-like"/>
    <property type="match status" value="1"/>
</dbReference>
<comment type="similarity">
    <text evidence="2">Belongs to the REXO1/REXO3 family.</text>
</comment>
<keyword evidence="5" id="KW-0269">Exonuclease</keyword>
<comment type="subcellular location">
    <subcellularLocation>
        <location evidence="1">Nucleus</location>
    </subcellularLocation>
</comment>
<feature type="compositionally biased region" description="Acidic residues" evidence="7">
    <location>
        <begin position="548"/>
        <end position="565"/>
    </location>
</feature>
<evidence type="ECO:0000256" key="2">
    <source>
        <dbReference type="ARBA" id="ARBA00006357"/>
    </source>
</evidence>
<keyword evidence="6" id="KW-0539">Nucleus</keyword>
<gene>
    <name evidence="9" type="ORF">CUNI_LOCUS9802</name>
</gene>
<evidence type="ECO:0000256" key="4">
    <source>
        <dbReference type="ARBA" id="ARBA00022801"/>
    </source>
</evidence>
<evidence type="ECO:0000259" key="8">
    <source>
        <dbReference type="SMART" id="SM00479"/>
    </source>
</evidence>
<dbReference type="PANTHER" id="PTHR12801:SF82">
    <property type="entry name" value="RNA EXONUCLEASE 5"/>
    <property type="match status" value="1"/>
</dbReference>
<evidence type="ECO:0000256" key="5">
    <source>
        <dbReference type="ARBA" id="ARBA00022839"/>
    </source>
</evidence>
<accession>A0A8S3Z448</accession>
<reference evidence="9" key="1">
    <citation type="submission" date="2021-04" db="EMBL/GenBank/DDBJ databases">
        <authorList>
            <consortium name="Molecular Ecology Group"/>
        </authorList>
    </citation>
    <scope>NUCLEOTIDE SEQUENCE</scope>
</reference>
<dbReference type="GO" id="GO:0003676">
    <property type="term" value="F:nucleic acid binding"/>
    <property type="evidence" value="ECO:0007669"/>
    <property type="project" value="InterPro"/>
</dbReference>
<dbReference type="Pfam" id="PF00929">
    <property type="entry name" value="RNase_T"/>
    <property type="match status" value="1"/>
</dbReference>
<evidence type="ECO:0000256" key="6">
    <source>
        <dbReference type="ARBA" id="ARBA00023242"/>
    </source>
</evidence>
<feature type="domain" description="Exonuclease" evidence="8">
    <location>
        <begin position="276"/>
        <end position="436"/>
    </location>
</feature>
<proteinExistence type="inferred from homology"/>
<dbReference type="CDD" id="cd06145">
    <property type="entry name" value="REX1_like"/>
    <property type="match status" value="1"/>
</dbReference>
<feature type="compositionally biased region" description="Polar residues" evidence="7">
    <location>
        <begin position="483"/>
        <end position="500"/>
    </location>
</feature>
<dbReference type="InterPro" id="IPR034922">
    <property type="entry name" value="REX1-like_exo"/>
</dbReference>
<evidence type="ECO:0000256" key="3">
    <source>
        <dbReference type="ARBA" id="ARBA00022722"/>
    </source>
</evidence>
<feature type="compositionally biased region" description="Low complexity" evidence="7">
    <location>
        <begin position="532"/>
        <end position="547"/>
    </location>
</feature>
<dbReference type="GO" id="GO:0004527">
    <property type="term" value="F:exonuclease activity"/>
    <property type="evidence" value="ECO:0007669"/>
    <property type="project" value="UniProtKB-KW"/>
</dbReference>
<dbReference type="OrthoDB" id="206335at2759"/>
<dbReference type="FunFam" id="3.30.420.10:FF:000019">
    <property type="entry name" value="RNA exonuclease NEF-sp"/>
    <property type="match status" value="1"/>
</dbReference>